<dbReference type="PANTHER" id="PTHR35011:SF2">
    <property type="entry name" value="2,3-DIKETO-L-GULONATE TRAP TRANSPORTER SMALL PERMEASE PROTEIN YIAM"/>
    <property type="match status" value="1"/>
</dbReference>
<evidence type="ECO:0000259" key="10">
    <source>
        <dbReference type="Pfam" id="PF04290"/>
    </source>
</evidence>
<feature type="transmembrane region" description="Helical" evidence="9">
    <location>
        <begin position="149"/>
        <end position="171"/>
    </location>
</feature>
<keyword evidence="4 9" id="KW-0997">Cell inner membrane</keyword>
<accession>A0A7Z0KVZ6</accession>
<evidence type="ECO:0000256" key="6">
    <source>
        <dbReference type="ARBA" id="ARBA00022989"/>
    </source>
</evidence>
<keyword evidence="7 9" id="KW-0472">Membrane</keyword>
<dbReference type="GO" id="GO:0022857">
    <property type="term" value="F:transmembrane transporter activity"/>
    <property type="evidence" value="ECO:0007669"/>
    <property type="project" value="UniProtKB-UniRule"/>
</dbReference>
<evidence type="ECO:0000256" key="3">
    <source>
        <dbReference type="ARBA" id="ARBA00022475"/>
    </source>
</evidence>
<keyword evidence="2 9" id="KW-0813">Transport</keyword>
<comment type="subcellular location">
    <subcellularLocation>
        <location evidence="1 9">Cell inner membrane</location>
        <topology evidence="1 9">Multi-pass membrane protein</topology>
    </subcellularLocation>
</comment>
<evidence type="ECO:0000256" key="5">
    <source>
        <dbReference type="ARBA" id="ARBA00022692"/>
    </source>
</evidence>
<evidence type="ECO:0000256" key="2">
    <source>
        <dbReference type="ARBA" id="ARBA00022448"/>
    </source>
</evidence>
<dbReference type="AlphaFoldDB" id="A0A7Z0KVZ6"/>
<evidence type="ECO:0000313" key="12">
    <source>
        <dbReference type="Proteomes" id="UP000529417"/>
    </source>
</evidence>
<comment type="similarity">
    <text evidence="8 9">Belongs to the TRAP transporter small permease family.</text>
</comment>
<dbReference type="PANTHER" id="PTHR35011">
    <property type="entry name" value="2,3-DIKETO-L-GULONATE TRAP TRANSPORTER SMALL PERMEASE PROTEIN YIAM"/>
    <property type="match status" value="1"/>
</dbReference>
<feature type="transmembrane region" description="Helical" evidence="9">
    <location>
        <begin position="88"/>
        <end position="113"/>
    </location>
</feature>
<dbReference type="RefSeq" id="WP_179904517.1">
    <property type="nucleotide sequence ID" value="NZ_JACBXS010000003.1"/>
</dbReference>
<protein>
    <recommendedName>
        <fullName evidence="9">TRAP transporter small permease protein</fullName>
    </recommendedName>
</protein>
<dbReference type="Pfam" id="PF04290">
    <property type="entry name" value="DctQ"/>
    <property type="match status" value="1"/>
</dbReference>
<evidence type="ECO:0000256" key="9">
    <source>
        <dbReference type="RuleBase" id="RU369079"/>
    </source>
</evidence>
<feature type="domain" description="Tripartite ATP-independent periplasmic transporters DctQ component" evidence="10">
    <location>
        <begin position="28"/>
        <end position="173"/>
    </location>
</feature>
<keyword evidence="12" id="KW-1185">Reference proteome</keyword>
<name>A0A7Z0KVZ6_9RHOB</name>
<feature type="transmembrane region" description="Helical" evidence="9">
    <location>
        <begin position="45"/>
        <end position="67"/>
    </location>
</feature>
<comment type="function">
    <text evidence="9">Part of the tripartite ATP-independent periplasmic (TRAP) transport system.</text>
</comment>
<organism evidence="11 12">
    <name type="scientific">Rhabdonatronobacter sediminivivens</name>
    <dbReference type="NCBI Taxonomy" id="2743469"/>
    <lineage>
        <taxon>Bacteria</taxon>
        <taxon>Pseudomonadati</taxon>
        <taxon>Pseudomonadota</taxon>
        <taxon>Alphaproteobacteria</taxon>
        <taxon>Rhodobacterales</taxon>
        <taxon>Paracoccaceae</taxon>
        <taxon>Rhabdonatronobacter</taxon>
    </lineage>
</organism>
<gene>
    <name evidence="11" type="ORF">HUK65_02325</name>
</gene>
<reference evidence="11 12" key="1">
    <citation type="journal article" date="2000" name="Arch. Microbiol.">
        <title>Rhodobaca bogoriensis gen. nov. and sp. nov., an alkaliphilic purple nonsulfur bacterium from African Rift Valley soda lakes.</title>
        <authorList>
            <person name="Milford A.D."/>
            <person name="Achenbach L.A."/>
            <person name="Jung D.O."/>
            <person name="Madigan M.T."/>
        </authorList>
    </citation>
    <scope>NUCLEOTIDE SEQUENCE [LARGE SCALE GENOMIC DNA]</scope>
    <source>
        <strain evidence="11 12">2376</strain>
    </source>
</reference>
<dbReference type="InterPro" id="IPR055348">
    <property type="entry name" value="DctQ"/>
</dbReference>
<dbReference type="InterPro" id="IPR007387">
    <property type="entry name" value="TRAP_DctQ"/>
</dbReference>
<evidence type="ECO:0000256" key="1">
    <source>
        <dbReference type="ARBA" id="ARBA00004429"/>
    </source>
</evidence>
<proteinExistence type="inferred from homology"/>
<sequence length="192" mass="20772">MARLIRLLSEALITIERLVLMALIAAVAVLVLLNVGGRALGVTLAWADELAILAMVLAAFVGAALMLRARIDPAVLILHELLPVRAVAVLRGAVSVVGFGFGLALLWMCWRWLDPAGLAASGFDVAEFEMTRFNFAYTEVTPVLGLPYWWFYLIMPWFALSVSLHALANLLEDAGLSPPRALASELRGNGMS</sequence>
<evidence type="ECO:0000256" key="8">
    <source>
        <dbReference type="ARBA" id="ARBA00038436"/>
    </source>
</evidence>
<dbReference type="Proteomes" id="UP000529417">
    <property type="component" value="Unassembled WGS sequence"/>
</dbReference>
<dbReference type="GO" id="GO:0005886">
    <property type="term" value="C:plasma membrane"/>
    <property type="evidence" value="ECO:0007669"/>
    <property type="project" value="UniProtKB-SubCell"/>
</dbReference>
<keyword evidence="3" id="KW-1003">Cell membrane</keyword>
<keyword evidence="6 9" id="KW-1133">Transmembrane helix</keyword>
<keyword evidence="5 9" id="KW-0812">Transmembrane</keyword>
<evidence type="ECO:0000256" key="7">
    <source>
        <dbReference type="ARBA" id="ARBA00023136"/>
    </source>
</evidence>
<comment type="subunit">
    <text evidence="9">The complex comprises the extracytoplasmic solute receptor protein and the two transmembrane proteins.</text>
</comment>
<dbReference type="EMBL" id="JACBXS010000003">
    <property type="protein sequence ID" value="NYS23812.1"/>
    <property type="molecule type" value="Genomic_DNA"/>
</dbReference>
<comment type="caution">
    <text evidence="11">The sequence shown here is derived from an EMBL/GenBank/DDBJ whole genome shotgun (WGS) entry which is preliminary data.</text>
</comment>
<dbReference type="GO" id="GO:0015740">
    <property type="term" value="P:C4-dicarboxylate transport"/>
    <property type="evidence" value="ECO:0007669"/>
    <property type="project" value="TreeGrafter"/>
</dbReference>
<evidence type="ECO:0000256" key="4">
    <source>
        <dbReference type="ARBA" id="ARBA00022519"/>
    </source>
</evidence>
<evidence type="ECO:0000313" key="11">
    <source>
        <dbReference type="EMBL" id="NYS23812.1"/>
    </source>
</evidence>
<feature type="transmembrane region" description="Helical" evidence="9">
    <location>
        <begin position="12"/>
        <end position="33"/>
    </location>
</feature>